<accession>A0A5C8M2V4</accession>
<sequence>MYSDTIRAFHAEIKQAMTARRRQQWQEAWFHLERAHILGQQDFILHMHTHWQMLKLAADQINWLEVRGQLLRLILTPVGHLTGRLPLGNPGSSRYSVLESVPVPDDLQALLEKSEQDQR</sequence>
<proteinExistence type="predicted"/>
<dbReference type="AlphaFoldDB" id="A0A5C8M2V4"/>
<protein>
    <submittedName>
        <fullName evidence="1">DUF3703 domain-containing protein</fullName>
    </submittedName>
</protein>
<keyword evidence="2" id="KW-1185">Reference proteome</keyword>
<evidence type="ECO:0000313" key="2">
    <source>
        <dbReference type="Proteomes" id="UP000321814"/>
    </source>
</evidence>
<dbReference type="InterPro" id="IPR022172">
    <property type="entry name" value="DUF3703"/>
</dbReference>
<evidence type="ECO:0000313" key="1">
    <source>
        <dbReference type="EMBL" id="TXK82793.1"/>
    </source>
</evidence>
<dbReference type="RefSeq" id="WP_147902748.1">
    <property type="nucleotide sequence ID" value="NZ_BAAAGC010000002.1"/>
</dbReference>
<organism evidence="1 2">
    <name type="scientific">Rheinheimera tangshanensis</name>
    <dbReference type="NCBI Taxonomy" id="400153"/>
    <lineage>
        <taxon>Bacteria</taxon>
        <taxon>Pseudomonadati</taxon>
        <taxon>Pseudomonadota</taxon>
        <taxon>Gammaproteobacteria</taxon>
        <taxon>Chromatiales</taxon>
        <taxon>Chromatiaceae</taxon>
        <taxon>Rheinheimera</taxon>
    </lineage>
</organism>
<comment type="caution">
    <text evidence="1">The sequence shown here is derived from an EMBL/GenBank/DDBJ whole genome shotgun (WGS) entry which is preliminary data.</text>
</comment>
<reference evidence="1 2" key="1">
    <citation type="submission" date="2019-08" db="EMBL/GenBank/DDBJ databases">
        <title>Draft genome analysis of Rheinheimera tangshanensis isolated from the roots of fresh rice plants (Oryza sativa).</title>
        <authorList>
            <person name="Yu Q."/>
            <person name="Qi Y."/>
            <person name="Zhang H."/>
            <person name="Pu J."/>
        </authorList>
    </citation>
    <scope>NUCLEOTIDE SEQUENCE [LARGE SCALE GENOMIC DNA]</scope>
    <source>
        <strain evidence="1 2">JA3-B52</strain>
    </source>
</reference>
<dbReference type="EMBL" id="VRLR01000001">
    <property type="protein sequence ID" value="TXK82793.1"/>
    <property type="molecule type" value="Genomic_DNA"/>
</dbReference>
<dbReference type="Proteomes" id="UP000321814">
    <property type="component" value="Unassembled WGS sequence"/>
</dbReference>
<name>A0A5C8M2V4_9GAMM</name>
<dbReference type="Pfam" id="PF12487">
    <property type="entry name" value="DUF3703"/>
    <property type="match status" value="1"/>
</dbReference>
<gene>
    <name evidence="1" type="ORF">FU839_00420</name>
</gene>
<dbReference type="OrthoDB" id="9799416at2"/>